<feature type="compositionally biased region" description="Basic and acidic residues" evidence="2">
    <location>
        <begin position="365"/>
        <end position="385"/>
    </location>
</feature>
<evidence type="ECO:0000256" key="1">
    <source>
        <dbReference type="ARBA" id="ARBA00008509"/>
    </source>
</evidence>
<dbReference type="SUPFAM" id="SSF48452">
    <property type="entry name" value="TPR-like"/>
    <property type="match status" value="1"/>
</dbReference>
<dbReference type="PROSITE" id="PS51203">
    <property type="entry name" value="CS"/>
    <property type="match status" value="1"/>
</dbReference>
<dbReference type="AlphaFoldDB" id="A0A1B5L4U6"/>
<feature type="region of interest" description="Disordered" evidence="2">
    <location>
        <begin position="354"/>
        <end position="433"/>
    </location>
</feature>
<dbReference type="Gene3D" id="1.25.40.10">
    <property type="entry name" value="Tetratricopeptide repeat domain"/>
    <property type="match status" value="1"/>
</dbReference>
<feature type="region of interest" description="Disordered" evidence="2">
    <location>
        <begin position="203"/>
        <end position="233"/>
    </location>
</feature>
<feature type="compositionally biased region" description="Basic and acidic residues" evidence="2">
    <location>
        <begin position="323"/>
        <end position="340"/>
    </location>
</feature>
<proteinExistence type="inferred from homology"/>
<gene>
    <name evidence="6" type="ORF">UV8b_06633</name>
    <name evidence="5" type="ORF">UVI_02054670</name>
</gene>
<dbReference type="PANTHER" id="PTHR45862">
    <property type="entry name" value="PROTEIN SGT1 HOMOLOG"/>
    <property type="match status" value="1"/>
</dbReference>
<reference evidence="6" key="3">
    <citation type="submission" date="2020-03" db="EMBL/GenBank/DDBJ databases">
        <title>A mixture of massive structural variations and highly conserved coding sequences in Ustilaginoidea virens genome.</title>
        <authorList>
            <person name="Zhang K."/>
            <person name="Zhao Z."/>
            <person name="Zhang Z."/>
            <person name="Li Y."/>
            <person name="Hsiang T."/>
            <person name="Sun W."/>
        </authorList>
    </citation>
    <scope>NUCLEOTIDE SEQUENCE</scope>
    <source>
        <strain evidence="6">UV-8b</strain>
    </source>
</reference>
<evidence type="ECO:0000313" key="6">
    <source>
        <dbReference type="EMBL" id="QUC22392.1"/>
    </source>
</evidence>
<dbReference type="PROSITE" id="PS51048">
    <property type="entry name" value="SGS"/>
    <property type="match status" value="1"/>
</dbReference>
<feature type="domain" description="SGS" evidence="3">
    <location>
        <begin position="406"/>
        <end position="488"/>
    </location>
</feature>
<dbReference type="GO" id="GO:0051087">
    <property type="term" value="F:protein-folding chaperone binding"/>
    <property type="evidence" value="ECO:0007669"/>
    <property type="project" value="InterPro"/>
</dbReference>
<dbReference type="SUPFAM" id="SSF49764">
    <property type="entry name" value="HSP20-like chaperones"/>
    <property type="match status" value="1"/>
</dbReference>
<dbReference type="Gene3D" id="2.60.40.790">
    <property type="match status" value="1"/>
</dbReference>
<evidence type="ECO:0000259" key="4">
    <source>
        <dbReference type="PROSITE" id="PS51203"/>
    </source>
</evidence>
<evidence type="ECO:0000259" key="3">
    <source>
        <dbReference type="PROSITE" id="PS51048"/>
    </source>
</evidence>
<dbReference type="InterPro" id="IPR008978">
    <property type="entry name" value="HSP20-like_chaperone"/>
</dbReference>
<dbReference type="Proteomes" id="UP000027002">
    <property type="component" value="Chromosome 5"/>
</dbReference>
<name>A0A1B5L4U6_USTVR</name>
<evidence type="ECO:0000256" key="2">
    <source>
        <dbReference type="SAM" id="MobiDB-lite"/>
    </source>
</evidence>
<evidence type="ECO:0000313" key="8">
    <source>
        <dbReference type="Proteomes" id="UP000054053"/>
    </source>
</evidence>
<dbReference type="Proteomes" id="UP000054053">
    <property type="component" value="Unassembled WGS sequence"/>
</dbReference>
<reference evidence="5" key="1">
    <citation type="journal article" date="2016" name="Genome Announc.">
        <title>Genome Sequence of Ustilaginoidea virens IPU010, a Rice Pathogenic Fungus Causing False Smut.</title>
        <authorList>
            <person name="Kumagai T."/>
            <person name="Ishii T."/>
            <person name="Terai G."/>
            <person name="Umemura M."/>
            <person name="Machida M."/>
            <person name="Asai K."/>
        </authorList>
    </citation>
    <scope>NUCLEOTIDE SEQUENCE [LARGE SCALE GENOMIC DNA]</scope>
    <source>
        <strain evidence="5">IPU010</strain>
    </source>
</reference>
<sequence length="488" mass="53934">MSHLTLAHKGLRALEEKSWDTAVTMLSKALLSSTNPAWLLARSKALANLKRYDEALVDAEVAFLTAHDRNIRDLMFQAQHRRALVYFSLGQFANADCCSIYAMRLCKGLPALEKDDIRALHSDETGYWTATLEEATKEAQSEWFHQSRDEGFARDAKNPMPLFKEWQRASLLRIQSLKAMSKLPEDDVARKVTISADPRHKDLAVTKTESNAQDKIPDAVDPQPATRKSAAPCNQPLRMQDYQTDSAIMVSIFTKGVDKQKLHVEFFDDSVLLDPLVYPNGEEKELVIETHSQIKPSASSFTVTPSKVELRLGKKSPGRWPRLTKEDPRGQEFDGGKNKLEGLQDAGKIVGEAAGAEAEQSISGKEAEQVDGKAGTSEHHGDKSSPKATSAKAREAEPASKPGGPAYPTSSRSGPKNWDAIGADSDEEESNVDDFFKRLYKNASEEQRRAMKKSFVESNGTSLSTDWSDVGSRTVEVVAPEGVEAKKW</sequence>
<protein>
    <recommendedName>
        <fullName evidence="9">SGT1 and CS domain containing protein</fullName>
    </recommendedName>
</protein>
<dbReference type="RefSeq" id="XP_043000065.1">
    <property type="nucleotide sequence ID" value="XM_043144130.1"/>
</dbReference>
<dbReference type="GeneID" id="66067410"/>
<feature type="region of interest" description="Disordered" evidence="2">
    <location>
        <begin position="312"/>
        <end position="340"/>
    </location>
</feature>
<reference evidence="8" key="2">
    <citation type="journal article" date="2016" name="Genome Announc.">
        <title>Genome sequence of Ustilaginoidea virens IPU010, a rice pathogenic fungus causing false smut.</title>
        <authorList>
            <person name="Kumagai T."/>
            <person name="Ishii T."/>
            <person name="Terai G."/>
            <person name="Umemura M."/>
            <person name="Machida M."/>
            <person name="Asai K."/>
        </authorList>
    </citation>
    <scope>NUCLEOTIDE SEQUENCE [LARGE SCALE GENOMIC DNA]</scope>
    <source>
        <strain evidence="8">IPU010</strain>
    </source>
</reference>
<dbReference type="InterPro" id="IPR011990">
    <property type="entry name" value="TPR-like_helical_dom_sf"/>
</dbReference>
<dbReference type="InterPro" id="IPR007052">
    <property type="entry name" value="CS_dom"/>
</dbReference>
<evidence type="ECO:0008006" key="9">
    <source>
        <dbReference type="Google" id="ProtNLM"/>
    </source>
</evidence>
<dbReference type="OrthoDB" id="1898560at2759"/>
<evidence type="ECO:0000313" key="5">
    <source>
        <dbReference type="EMBL" id="GAO18525.1"/>
    </source>
</evidence>
<dbReference type="CDD" id="cd06466">
    <property type="entry name" value="p23_CS_SGT1_like"/>
    <property type="match status" value="1"/>
</dbReference>
<dbReference type="InterPro" id="IPR007699">
    <property type="entry name" value="SGS_dom"/>
</dbReference>
<dbReference type="Pfam" id="PF04969">
    <property type="entry name" value="CS"/>
    <property type="match status" value="1"/>
</dbReference>
<dbReference type="EMBL" id="BBTG02000044">
    <property type="protein sequence ID" value="GAO18525.1"/>
    <property type="molecule type" value="Genomic_DNA"/>
</dbReference>
<feature type="domain" description="CS" evidence="4">
    <location>
        <begin position="234"/>
        <end position="324"/>
    </location>
</feature>
<dbReference type="InterPro" id="IPR044563">
    <property type="entry name" value="Sgt1-like"/>
</dbReference>
<keyword evidence="7" id="KW-1185">Reference proteome</keyword>
<dbReference type="Pfam" id="PF05002">
    <property type="entry name" value="SGS"/>
    <property type="match status" value="1"/>
</dbReference>
<accession>A0A1B5L4U6</accession>
<comment type="similarity">
    <text evidence="1">Belongs to the SGT1 family.</text>
</comment>
<dbReference type="KEGG" id="uvi:66067410"/>
<organism evidence="5 8">
    <name type="scientific">Ustilaginoidea virens</name>
    <name type="common">Rice false smut fungus</name>
    <name type="synonym">Villosiclava virens</name>
    <dbReference type="NCBI Taxonomy" id="1159556"/>
    <lineage>
        <taxon>Eukaryota</taxon>
        <taxon>Fungi</taxon>
        <taxon>Dikarya</taxon>
        <taxon>Ascomycota</taxon>
        <taxon>Pezizomycotina</taxon>
        <taxon>Sordariomycetes</taxon>
        <taxon>Hypocreomycetidae</taxon>
        <taxon>Hypocreales</taxon>
        <taxon>Clavicipitaceae</taxon>
        <taxon>Ustilaginoidea</taxon>
    </lineage>
</organism>
<evidence type="ECO:0000313" key="7">
    <source>
        <dbReference type="Proteomes" id="UP000027002"/>
    </source>
</evidence>
<dbReference type="EMBL" id="CP072757">
    <property type="protein sequence ID" value="QUC22392.1"/>
    <property type="molecule type" value="Genomic_DNA"/>
</dbReference>